<name>A6IMG9_RAT</name>
<dbReference type="Proteomes" id="UP000234681">
    <property type="component" value="Chromosome 4"/>
</dbReference>
<dbReference type="AlphaFoldDB" id="A6IMG9"/>
<dbReference type="EMBL" id="CH473964">
    <property type="protein sequence ID" value="EDM01620.1"/>
    <property type="molecule type" value="Genomic_DNA"/>
</dbReference>
<protein>
    <submittedName>
        <fullName evidence="1">RCG30059</fullName>
    </submittedName>
</protein>
<proteinExistence type="predicted"/>
<sequence>MLNKIRSVCHWRQAYVECCGEGRIEFMFAKSPDATSWAPQTPPSAISFGQISYFFPVLAS</sequence>
<reference evidence="1 2" key="1">
    <citation type="submission" date="2005-09" db="EMBL/GenBank/DDBJ databases">
        <authorList>
            <person name="Mural R.J."/>
            <person name="Li P.W."/>
            <person name="Adams M.D."/>
            <person name="Amanatides P.G."/>
            <person name="Baden-Tillson H."/>
            <person name="Barnstead M."/>
            <person name="Chin S.H."/>
            <person name="Dew I."/>
            <person name="Evans C.A."/>
            <person name="Ferriera S."/>
            <person name="Flanigan M."/>
            <person name="Fosler C."/>
            <person name="Glodek A."/>
            <person name="Gu Z."/>
            <person name="Holt R.A."/>
            <person name="Jennings D."/>
            <person name="Kraft C.L."/>
            <person name="Lu F."/>
            <person name="Nguyen T."/>
            <person name="Nusskern D.R."/>
            <person name="Pfannkoch C.M."/>
            <person name="Sitter C."/>
            <person name="Sutton G.G."/>
            <person name="Venter J.C."/>
            <person name="Wang Z."/>
            <person name="Woodage T."/>
            <person name="Zheng X.H."/>
            <person name="Zhong F."/>
        </authorList>
    </citation>
    <scope>NUCLEOTIDE SEQUENCE [LARGE SCALE GENOMIC DNA]</scope>
    <source>
        <strain>BN</strain>
        <strain evidence="2">Sprague-Dawley</strain>
    </source>
</reference>
<accession>A6IMG9</accession>
<organism evidence="1 2">
    <name type="scientific">Rattus norvegicus</name>
    <name type="common">Rat</name>
    <dbReference type="NCBI Taxonomy" id="10116"/>
    <lineage>
        <taxon>Eukaryota</taxon>
        <taxon>Metazoa</taxon>
        <taxon>Chordata</taxon>
        <taxon>Craniata</taxon>
        <taxon>Vertebrata</taxon>
        <taxon>Euteleostomi</taxon>
        <taxon>Mammalia</taxon>
        <taxon>Eutheria</taxon>
        <taxon>Euarchontoglires</taxon>
        <taxon>Glires</taxon>
        <taxon>Rodentia</taxon>
        <taxon>Myomorpha</taxon>
        <taxon>Muroidea</taxon>
        <taxon>Muridae</taxon>
        <taxon>Murinae</taxon>
        <taxon>Rattus</taxon>
    </lineage>
</organism>
<gene>
    <name evidence="1" type="ORF">rCG_30059</name>
</gene>
<feature type="non-terminal residue" evidence="1">
    <location>
        <position position="60"/>
    </location>
</feature>
<evidence type="ECO:0000313" key="2">
    <source>
        <dbReference type="Proteomes" id="UP000234681"/>
    </source>
</evidence>
<evidence type="ECO:0000313" key="1">
    <source>
        <dbReference type="EMBL" id="EDM01620.1"/>
    </source>
</evidence>